<dbReference type="EMBL" id="KK088421">
    <property type="protein sequence ID" value="EYE95511.1"/>
    <property type="molecule type" value="Genomic_DNA"/>
</dbReference>
<name>A0A017SFJ4_ASPRC</name>
<dbReference type="HOGENOM" id="CLU_020639_6_1_1"/>
<feature type="binding site" evidence="7">
    <location>
        <position position="254"/>
    </location>
    <ligand>
        <name>glyoxylate</name>
        <dbReference type="ChEBI" id="CHEBI:36655"/>
    </ligand>
</feature>
<dbReference type="InterPro" id="IPR012133">
    <property type="entry name" value="Alpha-hydoxy_acid_DH_FMN"/>
</dbReference>
<dbReference type="FunFam" id="3.20.20.70:FF:000056">
    <property type="entry name" value="hydroxyacid oxidase 2"/>
    <property type="match status" value="1"/>
</dbReference>
<dbReference type="CDD" id="cd02809">
    <property type="entry name" value="alpha_hydroxyacid_oxid_FMN"/>
    <property type="match status" value="1"/>
</dbReference>
<dbReference type="GO" id="GO:0016491">
    <property type="term" value="F:oxidoreductase activity"/>
    <property type="evidence" value="ECO:0007669"/>
    <property type="project" value="UniProtKB-KW"/>
</dbReference>
<keyword evidence="10" id="KW-1185">Reference proteome</keyword>
<dbReference type="InterPro" id="IPR013785">
    <property type="entry name" value="Aldolase_TIM"/>
</dbReference>
<sequence length="366" mass="40295">MADSTLADLPLTIKDIQDEAEKKLPQLYRYYFNEGAGEMVSLHDNENAFARYKLRPRVLRDVEEVDTTTEIFKTKVSFPLGFAPAAAHGLAHSDGERGTSHAASHNGIAMCLSTWSTTSPEEVIAQGSGNPYAMQVSFFRDIEVTRRIIKRAEAAGYKALFVSVDLPVIGSRRNEQRNKWAFPSHIRFPSLQGATDDLMAIYAAGYDASIRWDKIIPWLRKTTKMEIWLKGVSTAEDVQLAIEHRVDGVIISNHGGRQLDGQPATLDALRECGPIARGRIPLAVDGGIRSGADIFKALALGASMCFVGRIPIWGLAYSGEAGVDIAVKILLKEFRHTMKFMGCRTIQDINPSHLSLLQADGLLAKL</sequence>
<feature type="binding site" evidence="7">
    <location>
        <position position="113"/>
    </location>
    <ligand>
        <name>FMN</name>
        <dbReference type="ChEBI" id="CHEBI:58210"/>
    </ligand>
</feature>
<dbReference type="SUPFAM" id="SSF51395">
    <property type="entry name" value="FMN-linked oxidoreductases"/>
    <property type="match status" value="1"/>
</dbReference>
<feature type="binding site" evidence="7">
    <location>
        <begin position="285"/>
        <end position="289"/>
    </location>
    <ligand>
        <name>FMN</name>
        <dbReference type="ChEBI" id="CHEBI:58210"/>
    </ligand>
</feature>
<dbReference type="InterPro" id="IPR008259">
    <property type="entry name" value="FMN_hydac_DH_AS"/>
</dbReference>
<feature type="binding site" evidence="7">
    <location>
        <begin position="308"/>
        <end position="309"/>
    </location>
    <ligand>
        <name>FMN</name>
        <dbReference type="ChEBI" id="CHEBI:58210"/>
    </ligand>
</feature>
<feature type="binding site" evidence="7">
    <location>
        <position position="230"/>
    </location>
    <ligand>
        <name>FMN</name>
        <dbReference type="ChEBI" id="CHEBI:58210"/>
    </ligand>
</feature>
<keyword evidence="7" id="KW-0285">Flavoprotein</keyword>
<dbReference type="PROSITE" id="PS51349">
    <property type="entry name" value="FMN_HYDROXY_ACID_DH_2"/>
    <property type="match status" value="1"/>
</dbReference>
<feature type="binding site" evidence="7">
    <location>
        <position position="31"/>
    </location>
    <ligand>
        <name>glyoxylate</name>
        <dbReference type="ChEBI" id="CHEBI:36655"/>
    </ligand>
</feature>
<feature type="binding site" evidence="7">
    <location>
        <position position="257"/>
    </location>
    <ligand>
        <name>glyoxylate</name>
        <dbReference type="ChEBI" id="CHEBI:36655"/>
    </ligand>
</feature>
<dbReference type="PANTHER" id="PTHR10578">
    <property type="entry name" value="S -2-HYDROXY-ACID OXIDASE-RELATED"/>
    <property type="match status" value="1"/>
</dbReference>
<gene>
    <name evidence="9" type="ORF">EURHEDRAFT_536296</name>
</gene>
<dbReference type="AlphaFoldDB" id="A0A017SFJ4"/>
<evidence type="ECO:0000256" key="2">
    <source>
        <dbReference type="ARBA" id="ARBA00023002"/>
    </source>
</evidence>
<comment type="similarity">
    <text evidence="3">Belongs to the FMN-dependent alpha-hydroxy acid dehydrogenase family.</text>
</comment>
<evidence type="ECO:0000313" key="9">
    <source>
        <dbReference type="EMBL" id="EYE95511.1"/>
    </source>
</evidence>
<protein>
    <recommendedName>
        <fullName evidence="4">Oxidase FUB9</fullName>
    </recommendedName>
    <alternativeName>
        <fullName evidence="5">Fusaric acid biosynthesis protein 9</fullName>
    </alternativeName>
</protein>
<dbReference type="GO" id="GO:0005737">
    <property type="term" value="C:cytoplasm"/>
    <property type="evidence" value="ECO:0007669"/>
    <property type="project" value="UniProtKB-ARBA"/>
</dbReference>
<reference evidence="10" key="1">
    <citation type="journal article" date="2014" name="Nat. Commun.">
        <title>Genomic adaptations of the halophilic Dead Sea filamentous fungus Eurotium rubrum.</title>
        <authorList>
            <person name="Kis-Papo T."/>
            <person name="Weig A.R."/>
            <person name="Riley R."/>
            <person name="Persoh D."/>
            <person name="Salamov A."/>
            <person name="Sun H."/>
            <person name="Lipzen A."/>
            <person name="Wasser S.P."/>
            <person name="Rambold G."/>
            <person name="Grigoriev I.V."/>
            <person name="Nevo E."/>
        </authorList>
    </citation>
    <scope>NUCLEOTIDE SEQUENCE [LARGE SCALE GENOMIC DNA]</scope>
    <source>
        <strain evidence="10">CBS 135680</strain>
    </source>
</reference>
<dbReference type="GO" id="GO:0010181">
    <property type="term" value="F:FMN binding"/>
    <property type="evidence" value="ECO:0007669"/>
    <property type="project" value="InterPro"/>
</dbReference>
<dbReference type="RefSeq" id="XP_040639199.1">
    <property type="nucleotide sequence ID" value="XM_040787329.1"/>
</dbReference>
<feature type="binding site" evidence="7">
    <location>
        <begin position="84"/>
        <end position="86"/>
    </location>
    <ligand>
        <name>FMN</name>
        <dbReference type="ChEBI" id="CHEBI:58210"/>
    </ligand>
</feature>
<dbReference type="Gene3D" id="3.20.20.70">
    <property type="entry name" value="Aldolase class I"/>
    <property type="match status" value="1"/>
</dbReference>
<evidence type="ECO:0000256" key="4">
    <source>
        <dbReference type="ARBA" id="ARBA00073420"/>
    </source>
</evidence>
<dbReference type="GeneID" id="63702453"/>
<dbReference type="PANTHER" id="PTHR10578:SF149">
    <property type="entry name" value="2-HYDROXYACID OXIDASE 2"/>
    <property type="match status" value="1"/>
</dbReference>
<evidence type="ECO:0000256" key="5">
    <source>
        <dbReference type="ARBA" id="ARBA00083297"/>
    </source>
</evidence>
<keyword evidence="2" id="KW-0560">Oxidoreductase</keyword>
<evidence type="ECO:0000259" key="8">
    <source>
        <dbReference type="PROSITE" id="PS51349"/>
    </source>
</evidence>
<dbReference type="PROSITE" id="PS00557">
    <property type="entry name" value="FMN_HYDROXY_ACID_DH_1"/>
    <property type="match status" value="1"/>
</dbReference>
<evidence type="ECO:0000256" key="6">
    <source>
        <dbReference type="PIRSR" id="PIRSR000138-1"/>
    </source>
</evidence>
<dbReference type="Proteomes" id="UP000019804">
    <property type="component" value="Unassembled WGS sequence"/>
</dbReference>
<evidence type="ECO:0000256" key="7">
    <source>
        <dbReference type="PIRSR" id="PIRSR000138-2"/>
    </source>
</evidence>
<feature type="binding site" evidence="7">
    <location>
        <position position="135"/>
    </location>
    <ligand>
        <name>FMN</name>
        <dbReference type="ChEBI" id="CHEBI:58210"/>
    </ligand>
</feature>
<dbReference type="InterPro" id="IPR037396">
    <property type="entry name" value="FMN_HAD"/>
</dbReference>
<accession>A0A017SFJ4</accession>
<evidence type="ECO:0000313" key="10">
    <source>
        <dbReference type="Proteomes" id="UP000019804"/>
    </source>
</evidence>
<dbReference type="OrthoDB" id="1925334at2759"/>
<dbReference type="PIRSF" id="PIRSF000138">
    <property type="entry name" value="Al-hdrx_acd_dh"/>
    <property type="match status" value="1"/>
</dbReference>
<dbReference type="STRING" id="1388766.A0A017SFJ4"/>
<dbReference type="InterPro" id="IPR000262">
    <property type="entry name" value="FMN-dep_DH"/>
</dbReference>
<feature type="binding site" evidence="7">
    <location>
        <position position="252"/>
    </location>
    <ligand>
        <name>FMN</name>
        <dbReference type="ChEBI" id="CHEBI:58210"/>
    </ligand>
</feature>
<feature type="domain" description="FMN hydroxy acid dehydrogenase" evidence="8">
    <location>
        <begin position="5"/>
        <end position="359"/>
    </location>
</feature>
<keyword evidence="7" id="KW-0288">FMN</keyword>
<evidence type="ECO:0000256" key="1">
    <source>
        <dbReference type="ARBA" id="ARBA00001917"/>
    </source>
</evidence>
<feature type="active site" description="Proton acceptor" evidence="6">
    <location>
        <position position="254"/>
    </location>
</feature>
<comment type="cofactor">
    <cofactor evidence="1">
        <name>FMN</name>
        <dbReference type="ChEBI" id="CHEBI:58210"/>
    </cofactor>
</comment>
<dbReference type="Pfam" id="PF01070">
    <property type="entry name" value="FMN_dh"/>
    <property type="match status" value="1"/>
</dbReference>
<feature type="binding site" evidence="7">
    <location>
        <position position="172"/>
    </location>
    <ligand>
        <name>glyoxylate</name>
        <dbReference type="ChEBI" id="CHEBI:36655"/>
    </ligand>
</feature>
<evidence type="ECO:0000256" key="3">
    <source>
        <dbReference type="ARBA" id="ARBA00024042"/>
    </source>
</evidence>
<organism evidence="9 10">
    <name type="scientific">Aspergillus ruber (strain CBS 135680)</name>
    <dbReference type="NCBI Taxonomy" id="1388766"/>
    <lineage>
        <taxon>Eukaryota</taxon>
        <taxon>Fungi</taxon>
        <taxon>Dikarya</taxon>
        <taxon>Ascomycota</taxon>
        <taxon>Pezizomycotina</taxon>
        <taxon>Eurotiomycetes</taxon>
        <taxon>Eurotiomycetidae</taxon>
        <taxon>Eurotiales</taxon>
        <taxon>Aspergillaceae</taxon>
        <taxon>Aspergillus</taxon>
        <taxon>Aspergillus subgen. Aspergillus</taxon>
    </lineage>
</organism>
<proteinExistence type="inferred from homology"/>